<dbReference type="AlphaFoldDB" id="A0AAD8A5Y4"/>
<dbReference type="Proteomes" id="UP001233999">
    <property type="component" value="Unassembled WGS sequence"/>
</dbReference>
<protein>
    <submittedName>
        <fullName evidence="2">Uncharacterized protein</fullName>
    </submittedName>
</protein>
<sequence>SVANGMQSVSYSEPRATSCYGSESGVPTSIPGQCGMRYGDPLPHQGYRLVLDFEGACFGKRTI</sequence>
<feature type="non-terminal residue" evidence="2">
    <location>
        <position position="1"/>
    </location>
</feature>
<accession>A0AAD8A5Y4</accession>
<reference evidence="2" key="2">
    <citation type="submission" date="2023-05" db="EMBL/GenBank/DDBJ databases">
        <authorList>
            <person name="Fouks B."/>
        </authorList>
    </citation>
    <scope>NUCLEOTIDE SEQUENCE</scope>
    <source>
        <strain evidence="2">Stay&amp;Tobe</strain>
        <tissue evidence="2">Testes</tissue>
    </source>
</reference>
<reference evidence="2" key="1">
    <citation type="journal article" date="2023" name="IScience">
        <title>Live-bearing cockroach genome reveals convergent evolutionary mechanisms linked to viviparity in insects and beyond.</title>
        <authorList>
            <person name="Fouks B."/>
            <person name="Harrison M.C."/>
            <person name="Mikhailova A.A."/>
            <person name="Marchal E."/>
            <person name="English S."/>
            <person name="Carruthers M."/>
            <person name="Jennings E.C."/>
            <person name="Chiamaka E.L."/>
            <person name="Frigard R.A."/>
            <person name="Pippel M."/>
            <person name="Attardo G.M."/>
            <person name="Benoit J.B."/>
            <person name="Bornberg-Bauer E."/>
            <person name="Tobe S.S."/>
        </authorList>
    </citation>
    <scope>NUCLEOTIDE SEQUENCE</scope>
    <source>
        <strain evidence="2">Stay&amp;Tobe</strain>
    </source>
</reference>
<organism evidence="2 3">
    <name type="scientific">Diploptera punctata</name>
    <name type="common">Pacific beetle cockroach</name>
    <dbReference type="NCBI Taxonomy" id="6984"/>
    <lineage>
        <taxon>Eukaryota</taxon>
        <taxon>Metazoa</taxon>
        <taxon>Ecdysozoa</taxon>
        <taxon>Arthropoda</taxon>
        <taxon>Hexapoda</taxon>
        <taxon>Insecta</taxon>
        <taxon>Pterygota</taxon>
        <taxon>Neoptera</taxon>
        <taxon>Polyneoptera</taxon>
        <taxon>Dictyoptera</taxon>
        <taxon>Blattodea</taxon>
        <taxon>Blaberoidea</taxon>
        <taxon>Blaberidae</taxon>
        <taxon>Diplopterinae</taxon>
        <taxon>Diploptera</taxon>
    </lineage>
</organism>
<evidence type="ECO:0000313" key="2">
    <source>
        <dbReference type="EMBL" id="KAJ9593079.1"/>
    </source>
</evidence>
<feature type="non-terminal residue" evidence="2">
    <location>
        <position position="63"/>
    </location>
</feature>
<gene>
    <name evidence="2" type="ORF">L9F63_027679</name>
</gene>
<evidence type="ECO:0000313" key="3">
    <source>
        <dbReference type="Proteomes" id="UP001233999"/>
    </source>
</evidence>
<proteinExistence type="predicted"/>
<dbReference type="EMBL" id="JASPKZ010003675">
    <property type="protein sequence ID" value="KAJ9593079.1"/>
    <property type="molecule type" value="Genomic_DNA"/>
</dbReference>
<feature type="region of interest" description="Disordered" evidence="1">
    <location>
        <begin position="1"/>
        <end position="25"/>
    </location>
</feature>
<feature type="compositionally biased region" description="Polar residues" evidence="1">
    <location>
        <begin position="1"/>
        <end position="11"/>
    </location>
</feature>
<comment type="caution">
    <text evidence="2">The sequence shown here is derived from an EMBL/GenBank/DDBJ whole genome shotgun (WGS) entry which is preliminary data.</text>
</comment>
<keyword evidence="3" id="KW-1185">Reference proteome</keyword>
<name>A0AAD8A5Y4_DIPPU</name>
<evidence type="ECO:0000256" key="1">
    <source>
        <dbReference type="SAM" id="MobiDB-lite"/>
    </source>
</evidence>